<name>A0A8X6FIB4_TRICU</name>
<feature type="domain" description="ZP" evidence="2">
    <location>
        <begin position="1"/>
        <end position="190"/>
    </location>
</feature>
<evidence type="ECO:0000256" key="1">
    <source>
        <dbReference type="SAM" id="Phobius"/>
    </source>
</evidence>
<accession>A0A8X6FIB4</accession>
<dbReference type="OrthoDB" id="6423981at2759"/>
<protein>
    <recommendedName>
        <fullName evidence="2">ZP domain-containing protein</fullName>
    </recommendedName>
</protein>
<sequence>MRPVDCDKVRTVSFSSIQRSNIKDKKYNLTAICQALARLLLRLVIWIPELMVVTQHRSNTCQPRTCLHPTSFCEFCTEAPHQYHRCGDLLTFRLEARGHYHYEYFSDIFATNVIAKDPYSGRQVHLIDNRGCPVDLYVFPELQKTPDGALQADFYAFKIPDSNLLVFQATVRTCRGPCEPVICSDRGRPGSFPSWGRKKRFAANETAAIFADDNSQDIPVGNGTDEAEVVHDLLKVYLSRSDMPPEAAAVTRTSTVCVAQAGYYTLVILSIVLVCAIVVVAAAAMYFFKKSKLAAKAAASVDPHQV</sequence>
<dbReference type="EMBL" id="BMAO01002298">
    <property type="protein sequence ID" value="GFQ79649.1"/>
    <property type="molecule type" value="Genomic_DNA"/>
</dbReference>
<keyword evidence="4" id="KW-1185">Reference proteome</keyword>
<evidence type="ECO:0000313" key="4">
    <source>
        <dbReference type="Proteomes" id="UP000887116"/>
    </source>
</evidence>
<evidence type="ECO:0000259" key="2">
    <source>
        <dbReference type="PROSITE" id="PS51034"/>
    </source>
</evidence>
<dbReference type="PROSITE" id="PS51034">
    <property type="entry name" value="ZP_2"/>
    <property type="match status" value="1"/>
</dbReference>
<dbReference type="PANTHER" id="PTHR47327">
    <property type="entry name" value="FI18240P1-RELATED"/>
    <property type="match status" value="1"/>
</dbReference>
<dbReference type="AlphaFoldDB" id="A0A8X6FIB4"/>
<reference evidence="3" key="1">
    <citation type="submission" date="2020-07" db="EMBL/GenBank/DDBJ databases">
        <title>Multicomponent nature underlies the extraordinary mechanical properties of spider dragline silk.</title>
        <authorList>
            <person name="Kono N."/>
            <person name="Nakamura H."/>
            <person name="Mori M."/>
            <person name="Yoshida Y."/>
            <person name="Ohtoshi R."/>
            <person name="Malay A.D."/>
            <person name="Moran D.A.P."/>
            <person name="Tomita M."/>
            <person name="Numata K."/>
            <person name="Arakawa K."/>
        </authorList>
    </citation>
    <scope>NUCLEOTIDE SEQUENCE</scope>
</reference>
<organism evidence="3 4">
    <name type="scientific">Trichonephila clavata</name>
    <name type="common">Joro spider</name>
    <name type="synonym">Nephila clavata</name>
    <dbReference type="NCBI Taxonomy" id="2740835"/>
    <lineage>
        <taxon>Eukaryota</taxon>
        <taxon>Metazoa</taxon>
        <taxon>Ecdysozoa</taxon>
        <taxon>Arthropoda</taxon>
        <taxon>Chelicerata</taxon>
        <taxon>Arachnida</taxon>
        <taxon>Araneae</taxon>
        <taxon>Araneomorphae</taxon>
        <taxon>Entelegynae</taxon>
        <taxon>Araneoidea</taxon>
        <taxon>Nephilidae</taxon>
        <taxon>Trichonephila</taxon>
    </lineage>
</organism>
<comment type="caution">
    <text evidence="3">The sequence shown here is derived from an EMBL/GenBank/DDBJ whole genome shotgun (WGS) entry which is preliminary data.</text>
</comment>
<keyword evidence="1" id="KW-1133">Transmembrane helix</keyword>
<dbReference type="PANTHER" id="PTHR47327:SF9">
    <property type="entry name" value="NO MECHANORECEPTOR POTENTIAL A, ISOFORM A"/>
    <property type="match status" value="1"/>
</dbReference>
<keyword evidence="1" id="KW-0812">Transmembrane</keyword>
<dbReference type="Proteomes" id="UP000887116">
    <property type="component" value="Unassembled WGS sequence"/>
</dbReference>
<proteinExistence type="predicted"/>
<keyword evidence="1" id="KW-0472">Membrane</keyword>
<dbReference type="InterPro" id="IPR052774">
    <property type="entry name" value="Celegans_DevNeuronal_Protein"/>
</dbReference>
<feature type="transmembrane region" description="Helical" evidence="1">
    <location>
        <begin position="261"/>
        <end position="288"/>
    </location>
</feature>
<gene>
    <name evidence="3" type="primary">AVEN_126756_1</name>
    <name evidence="3" type="ORF">TNCT_647901</name>
</gene>
<evidence type="ECO:0000313" key="3">
    <source>
        <dbReference type="EMBL" id="GFQ79649.1"/>
    </source>
</evidence>
<dbReference type="InterPro" id="IPR001507">
    <property type="entry name" value="ZP_dom"/>
</dbReference>
<dbReference type="GO" id="GO:0009653">
    <property type="term" value="P:anatomical structure morphogenesis"/>
    <property type="evidence" value="ECO:0007669"/>
    <property type="project" value="TreeGrafter"/>
</dbReference>